<dbReference type="RefSeq" id="XP_022315077.1">
    <property type="nucleotide sequence ID" value="XM_022459369.1"/>
</dbReference>
<dbReference type="Proteomes" id="UP000694844">
    <property type="component" value="Chromosome 2"/>
</dbReference>
<evidence type="ECO:0000256" key="4">
    <source>
        <dbReference type="SAM" id="MobiDB-lite"/>
    </source>
</evidence>
<feature type="compositionally biased region" description="Low complexity" evidence="4">
    <location>
        <begin position="334"/>
        <end position="346"/>
    </location>
</feature>
<dbReference type="Gene3D" id="3.80.10.10">
    <property type="entry name" value="Ribonuclease Inhibitor"/>
    <property type="match status" value="2"/>
</dbReference>
<dbReference type="GO" id="GO:0048471">
    <property type="term" value="C:perinuclear region of cytoplasm"/>
    <property type="evidence" value="ECO:0007669"/>
    <property type="project" value="TreeGrafter"/>
</dbReference>
<accession>A0A8B8CGY9</accession>
<dbReference type="OrthoDB" id="6058417at2759"/>
<evidence type="ECO:0000256" key="3">
    <source>
        <dbReference type="ARBA" id="ARBA00022737"/>
    </source>
</evidence>
<dbReference type="GO" id="GO:0031267">
    <property type="term" value="F:small GTPase binding"/>
    <property type="evidence" value="ECO:0007669"/>
    <property type="project" value="TreeGrafter"/>
</dbReference>
<dbReference type="SUPFAM" id="SSF52047">
    <property type="entry name" value="RNI-like"/>
    <property type="match status" value="1"/>
</dbReference>
<dbReference type="GO" id="GO:0006913">
    <property type="term" value="P:nucleocytoplasmic transport"/>
    <property type="evidence" value="ECO:0007669"/>
    <property type="project" value="TreeGrafter"/>
</dbReference>
<feature type="region of interest" description="Disordered" evidence="4">
    <location>
        <begin position="248"/>
        <end position="270"/>
    </location>
</feature>
<protein>
    <submittedName>
        <fullName evidence="6">Uncharacterized protein LOC111119315</fullName>
    </submittedName>
</protein>
<proteinExistence type="predicted"/>
<dbReference type="PANTHER" id="PTHR24113">
    <property type="entry name" value="RAN GTPASE-ACTIVATING PROTEIN 1"/>
    <property type="match status" value="1"/>
</dbReference>
<keyword evidence="2" id="KW-0433">Leucine-rich repeat</keyword>
<organism evidence="5 6">
    <name type="scientific">Crassostrea virginica</name>
    <name type="common">Eastern oyster</name>
    <dbReference type="NCBI Taxonomy" id="6565"/>
    <lineage>
        <taxon>Eukaryota</taxon>
        <taxon>Metazoa</taxon>
        <taxon>Spiralia</taxon>
        <taxon>Lophotrochozoa</taxon>
        <taxon>Mollusca</taxon>
        <taxon>Bivalvia</taxon>
        <taxon>Autobranchia</taxon>
        <taxon>Pteriomorphia</taxon>
        <taxon>Ostreida</taxon>
        <taxon>Ostreoidea</taxon>
        <taxon>Ostreidae</taxon>
        <taxon>Crassostrea</taxon>
    </lineage>
</organism>
<feature type="region of interest" description="Disordered" evidence="4">
    <location>
        <begin position="326"/>
        <end position="350"/>
    </location>
</feature>
<gene>
    <name evidence="6" type="primary">LOC111119315</name>
</gene>
<dbReference type="InterPro" id="IPR027038">
    <property type="entry name" value="RanGap"/>
</dbReference>
<dbReference type="GO" id="GO:0005634">
    <property type="term" value="C:nucleus"/>
    <property type="evidence" value="ECO:0007669"/>
    <property type="project" value="TreeGrafter"/>
</dbReference>
<name>A0A8B8CGY9_CRAVI</name>
<dbReference type="GeneID" id="111119315"/>
<keyword evidence="1" id="KW-0343">GTPase activation</keyword>
<evidence type="ECO:0000256" key="1">
    <source>
        <dbReference type="ARBA" id="ARBA00022468"/>
    </source>
</evidence>
<evidence type="ECO:0000256" key="2">
    <source>
        <dbReference type="ARBA" id="ARBA00022614"/>
    </source>
</evidence>
<dbReference type="GO" id="GO:0005829">
    <property type="term" value="C:cytosol"/>
    <property type="evidence" value="ECO:0007669"/>
    <property type="project" value="TreeGrafter"/>
</dbReference>
<dbReference type="InterPro" id="IPR032675">
    <property type="entry name" value="LRR_dom_sf"/>
</dbReference>
<dbReference type="SMART" id="SM00368">
    <property type="entry name" value="LRR_RI"/>
    <property type="match status" value="4"/>
</dbReference>
<keyword evidence="3" id="KW-0677">Repeat</keyword>
<dbReference type="KEGG" id="cvn:111119315"/>
<evidence type="ECO:0000313" key="6">
    <source>
        <dbReference type="RefSeq" id="XP_022315077.1"/>
    </source>
</evidence>
<keyword evidence="5" id="KW-1185">Reference proteome</keyword>
<dbReference type="AlphaFoldDB" id="A0A8B8CGY9"/>
<evidence type="ECO:0000313" key="5">
    <source>
        <dbReference type="Proteomes" id="UP000694844"/>
    </source>
</evidence>
<reference evidence="6" key="1">
    <citation type="submission" date="2025-08" db="UniProtKB">
        <authorList>
            <consortium name="RefSeq"/>
        </authorList>
    </citation>
    <scope>IDENTIFICATION</scope>
    <source>
        <tissue evidence="6">Whole sample</tissue>
    </source>
</reference>
<sequence length="774" mass="87319">MKTLLDITSAFVGENSNFFTTEMLQELPRNVLINILPFLNAAFLNKMCMVITDLPCSELWKKHVQKRWNFWSRVGHVGSTYSTVFSDSERAEDFHKVYLIKHFLDLLNYCCLNVHVPDPIGLLHCPLHKMKPWNIVTNSSLQSTKYINELIHYAQYAESISLVGSQCSWICCQREVLERLLVSTKIVNLHVVNDTYYDGVRTLLWNLINKGVLEEANFSSITPTLSQINLHDLLKICAGVSVNRTAKTITPPKRSRKRPRGSTEEASSSFTTSVILDSGYDSPVSKKVCVRLDDPDNSLDNSVVSITTSEEVPRIVDVIDFTGGGAQAVDEPSSSRSSENSGNNMSLAISEEDFSYEEEDYVGLENMEQIEMENVYAGSYFIDRAIGHDCDLYDEAVQPIMTKVSGRRQSYPPVPLVDSFVSQVDSDYPVKGVNSFSVTCSNLSGLVQVLPKWSNLRKISLSHAVIDDECNQLMMSAILDKVRNHQLSHLVLDDCCLSDQFYQRLLSVLQTHFKSSEQALELIDIQASSTPMSVLSTEKYKETQYGVKKLNLSMNTFHASGLEALTTLIKHDRSLTHLKLHGCFLQDSQVCQLLQALAETQQIEMLGLSGNLVAELDVECELLNFLSKVKSLRVLTLNYCRLRPQFVSDETFVSSVRNHPNLRELCLKNNHLGESACLFLQSLCSKEQFSLQHLNIGYNWIKIDDMVKCAHEIQSHREKLDNCCQPMLQNLILSGNRLKPLHFETIRTLFSSLVVELEINSIDISAPSDHVAQM</sequence>
<dbReference type="PANTHER" id="PTHR24113:SF12">
    <property type="entry name" value="RAN GTPASE-ACTIVATING PROTEIN 1"/>
    <property type="match status" value="1"/>
</dbReference>
<dbReference type="GO" id="GO:0005096">
    <property type="term" value="F:GTPase activator activity"/>
    <property type="evidence" value="ECO:0007669"/>
    <property type="project" value="UniProtKB-KW"/>
</dbReference>